<dbReference type="PROSITE" id="PS51257">
    <property type="entry name" value="PROKAR_LIPOPROTEIN"/>
    <property type="match status" value="1"/>
</dbReference>
<proteinExistence type="predicted"/>
<reference evidence="1 2" key="1">
    <citation type="submission" date="2018-06" db="EMBL/GenBank/DDBJ databases">
        <title>Echinicola strongylocentroti sp. nov., isolated from a sea urchin Strongylocentrotus intermedius.</title>
        <authorList>
            <person name="Bae S.S."/>
        </authorList>
    </citation>
    <scope>NUCLEOTIDE SEQUENCE [LARGE SCALE GENOMIC DNA]</scope>
    <source>
        <strain evidence="1 2">MEBiC08714</strain>
    </source>
</reference>
<protein>
    <recommendedName>
        <fullName evidence="3">Lipoprotein</fullName>
    </recommendedName>
</protein>
<sequence>MKRRVNFKPIWLFFLVFIVVGSCISYKYSAPLDLNEVKLDVPIKITEITIDDNRDEISKEDDIKIPAMTGLKKKSWRHYPKLSNEHRLIIDNAIKNNFSEKGYDSATIVVDINYASKEFEQTGMTEIERVYLNVDTKITSSAFEYYASSIDTFYYESINASNQHFEEFYQNSLQNNMLKNIIRLRDQYYNSPKKESECFDSSYSKSIQIDDELKITVYGKEMMASLEVSGQLQSEITQNWDFKISTNQDGLLTYIEPLNVKSDGAEELGAVIDFLHSIKVIKAETNNPPYHNCWKLSVIKSTLIP</sequence>
<name>A0A2Z4IHW7_9BACT</name>
<dbReference type="RefSeq" id="WP_112783485.1">
    <property type="nucleotide sequence ID" value="NZ_CP030041.1"/>
</dbReference>
<dbReference type="EMBL" id="CP030041">
    <property type="protein sequence ID" value="AWW30098.1"/>
    <property type="molecule type" value="Genomic_DNA"/>
</dbReference>
<organism evidence="1 2">
    <name type="scientific">Echinicola strongylocentroti</name>
    <dbReference type="NCBI Taxonomy" id="1795355"/>
    <lineage>
        <taxon>Bacteria</taxon>
        <taxon>Pseudomonadati</taxon>
        <taxon>Bacteroidota</taxon>
        <taxon>Cytophagia</taxon>
        <taxon>Cytophagales</taxon>
        <taxon>Cyclobacteriaceae</taxon>
        <taxon>Echinicola</taxon>
    </lineage>
</organism>
<gene>
    <name evidence="1" type="ORF">DN752_08145</name>
</gene>
<evidence type="ECO:0008006" key="3">
    <source>
        <dbReference type="Google" id="ProtNLM"/>
    </source>
</evidence>
<evidence type="ECO:0000313" key="2">
    <source>
        <dbReference type="Proteomes" id="UP000248688"/>
    </source>
</evidence>
<dbReference type="KEGG" id="est:DN752_08145"/>
<evidence type="ECO:0000313" key="1">
    <source>
        <dbReference type="EMBL" id="AWW30098.1"/>
    </source>
</evidence>
<dbReference type="Proteomes" id="UP000248688">
    <property type="component" value="Chromosome"/>
</dbReference>
<accession>A0A2Z4IHW7</accession>
<dbReference type="AlphaFoldDB" id="A0A2Z4IHW7"/>
<keyword evidence="2" id="KW-1185">Reference proteome</keyword>